<keyword evidence="13" id="KW-1185">Reference proteome</keyword>
<keyword evidence="4 10" id="KW-0812">Transmembrane</keyword>
<evidence type="ECO:0000256" key="8">
    <source>
        <dbReference type="ARBA" id="ARBA00023136"/>
    </source>
</evidence>
<evidence type="ECO:0000256" key="9">
    <source>
        <dbReference type="ARBA" id="ARBA00023180"/>
    </source>
</evidence>
<dbReference type="InterPro" id="IPR003439">
    <property type="entry name" value="ABC_transporter-like_ATP-bd"/>
</dbReference>
<dbReference type="SMART" id="SM00382">
    <property type="entry name" value="AAA"/>
    <property type="match status" value="1"/>
</dbReference>
<dbReference type="FunFam" id="3.40.50.300:FF:002145">
    <property type="entry name" value="ABC transporter (MsbA subfamily)"/>
    <property type="match status" value="1"/>
</dbReference>
<keyword evidence="7 10" id="KW-1133">Transmembrane helix</keyword>
<keyword evidence="2" id="KW-0813">Transport</keyword>
<dbReference type="AlphaFoldDB" id="A0A7R9QWT4"/>
<evidence type="ECO:0000256" key="1">
    <source>
        <dbReference type="ARBA" id="ARBA00004651"/>
    </source>
</evidence>
<evidence type="ECO:0000256" key="4">
    <source>
        <dbReference type="ARBA" id="ARBA00022692"/>
    </source>
</evidence>
<evidence type="ECO:0000256" key="7">
    <source>
        <dbReference type="ARBA" id="ARBA00022989"/>
    </source>
</evidence>
<dbReference type="InterPro" id="IPR050173">
    <property type="entry name" value="ABC_transporter_C-like"/>
</dbReference>
<dbReference type="GO" id="GO:0005524">
    <property type="term" value="F:ATP binding"/>
    <property type="evidence" value="ECO:0007669"/>
    <property type="project" value="UniProtKB-KW"/>
</dbReference>
<evidence type="ECO:0000256" key="5">
    <source>
        <dbReference type="ARBA" id="ARBA00022741"/>
    </source>
</evidence>
<dbReference type="EMBL" id="OC938241">
    <property type="protein sequence ID" value="CAD7661368.1"/>
    <property type="molecule type" value="Genomic_DNA"/>
</dbReference>
<name>A0A7R9QWT4_9ACAR</name>
<keyword evidence="5" id="KW-0547">Nucleotide-binding</keyword>
<gene>
    <name evidence="12" type="ORF">ONB1V03_LOCUS17929</name>
</gene>
<dbReference type="SUPFAM" id="SSF52540">
    <property type="entry name" value="P-loop containing nucleoside triphosphate hydrolases"/>
    <property type="match status" value="1"/>
</dbReference>
<proteinExistence type="predicted"/>
<dbReference type="InterPro" id="IPR027417">
    <property type="entry name" value="P-loop_NTPase"/>
</dbReference>
<keyword evidence="3" id="KW-1003">Cell membrane</keyword>
<dbReference type="Proteomes" id="UP000728032">
    <property type="component" value="Unassembled WGS sequence"/>
</dbReference>
<feature type="transmembrane region" description="Helical" evidence="10">
    <location>
        <begin position="7"/>
        <end position="29"/>
    </location>
</feature>
<keyword evidence="9" id="KW-0325">Glycoprotein</keyword>
<dbReference type="GO" id="GO:0042626">
    <property type="term" value="F:ATPase-coupled transmembrane transporter activity"/>
    <property type="evidence" value="ECO:0007669"/>
    <property type="project" value="TreeGrafter"/>
</dbReference>
<evidence type="ECO:0000313" key="12">
    <source>
        <dbReference type="EMBL" id="CAD7661368.1"/>
    </source>
</evidence>
<evidence type="ECO:0000256" key="2">
    <source>
        <dbReference type="ARBA" id="ARBA00022448"/>
    </source>
</evidence>
<dbReference type="InterPro" id="IPR003593">
    <property type="entry name" value="AAA+_ATPase"/>
</dbReference>
<dbReference type="PROSITE" id="PS50893">
    <property type="entry name" value="ABC_TRANSPORTER_2"/>
    <property type="match status" value="1"/>
</dbReference>
<sequence length="282" mass="31977">MLSSSRCLRCYVTILNSLVILLTSIIILLNRDQISVITGAFVLENCNRFVNRLTYLIHAGQRLVLDLVTIKRLHTMLDKESELEFTKNIVSVVDNWPKSGVIEFCNYSAYYKEECKPAIDSINLMIRSGEKVGIVGRTGSGKSSLAMSLMKFFTLSSGQILIDGIDISTISLDQLRSEIIIIPQDVALFTDTIRFNLDPSNEFKDCQLIECLNEITHQGLNMSSGERQLICLVRALLRRKRILILDEATATMDYKTHQFMQSLIDRYFVDTTVITIAHRLEA</sequence>
<dbReference type="Gene3D" id="3.40.50.300">
    <property type="entry name" value="P-loop containing nucleotide triphosphate hydrolases"/>
    <property type="match status" value="1"/>
</dbReference>
<evidence type="ECO:0000313" key="13">
    <source>
        <dbReference type="Proteomes" id="UP000728032"/>
    </source>
</evidence>
<dbReference type="OrthoDB" id="6500128at2759"/>
<organism evidence="12">
    <name type="scientific">Oppiella nova</name>
    <dbReference type="NCBI Taxonomy" id="334625"/>
    <lineage>
        <taxon>Eukaryota</taxon>
        <taxon>Metazoa</taxon>
        <taxon>Ecdysozoa</taxon>
        <taxon>Arthropoda</taxon>
        <taxon>Chelicerata</taxon>
        <taxon>Arachnida</taxon>
        <taxon>Acari</taxon>
        <taxon>Acariformes</taxon>
        <taxon>Sarcoptiformes</taxon>
        <taxon>Oribatida</taxon>
        <taxon>Brachypylina</taxon>
        <taxon>Oppioidea</taxon>
        <taxon>Oppiidae</taxon>
        <taxon>Oppiella</taxon>
    </lineage>
</organism>
<keyword evidence="8 10" id="KW-0472">Membrane</keyword>
<dbReference type="PROSITE" id="PS00211">
    <property type="entry name" value="ABC_TRANSPORTER_1"/>
    <property type="match status" value="1"/>
</dbReference>
<dbReference type="Pfam" id="PF00005">
    <property type="entry name" value="ABC_tran"/>
    <property type="match status" value="1"/>
</dbReference>
<dbReference type="InterPro" id="IPR017871">
    <property type="entry name" value="ABC_transporter-like_CS"/>
</dbReference>
<keyword evidence="6" id="KW-0067">ATP-binding</keyword>
<protein>
    <recommendedName>
        <fullName evidence="11">ABC transporter domain-containing protein</fullName>
    </recommendedName>
</protein>
<evidence type="ECO:0000256" key="10">
    <source>
        <dbReference type="SAM" id="Phobius"/>
    </source>
</evidence>
<dbReference type="PANTHER" id="PTHR24223">
    <property type="entry name" value="ATP-BINDING CASSETTE SUB-FAMILY C"/>
    <property type="match status" value="1"/>
</dbReference>
<comment type="subcellular location">
    <subcellularLocation>
        <location evidence="1">Cell membrane</location>
        <topology evidence="1">Multi-pass membrane protein</topology>
    </subcellularLocation>
</comment>
<evidence type="ECO:0000259" key="11">
    <source>
        <dbReference type="PROSITE" id="PS50893"/>
    </source>
</evidence>
<reference evidence="12" key="1">
    <citation type="submission" date="2020-11" db="EMBL/GenBank/DDBJ databases">
        <authorList>
            <person name="Tran Van P."/>
        </authorList>
    </citation>
    <scope>NUCLEOTIDE SEQUENCE</scope>
</reference>
<dbReference type="EMBL" id="CAJPVJ010023416">
    <property type="protein sequence ID" value="CAG2178504.1"/>
    <property type="molecule type" value="Genomic_DNA"/>
</dbReference>
<accession>A0A7R9QWT4</accession>
<dbReference type="GO" id="GO:0005886">
    <property type="term" value="C:plasma membrane"/>
    <property type="evidence" value="ECO:0007669"/>
    <property type="project" value="UniProtKB-SubCell"/>
</dbReference>
<dbReference type="GO" id="GO:0016887">
    <property type="term" value="F:ATP hydrolysis activity"/>
    <property type="evidence" value="ECO:0007669"/>
    <property type="project" value="InterPro"/>
</dbReference>
<feature type="domain" description="ABC transporter" evidence="11">
    <location>
        <begin position="102"/>
        <end position="282"/>
    </location>
</feature>
<evidence type="ECO:0000256" key="6">
    <source>
        <dbReference type="ARBA" id="ARBA00022840"/>
    </source>
</evidence>
<feature type="non-terminal residue" evidence="12">
    <location>
        <position position="282"/>
    </location>
</feature>
<evidence type="ECO:0000256" key="3">
    <source>
        <dbReference type="ARBA" id="ARBA00022475"/>
    </source>
</evidence>